<dbReference type="EMBL" id="CP013909">
    <property type="protein sequence ID" value="ALW86947.1"/>
    <property type="molecule type" value="Genomic_DNA"/>
</dbReference>
<accession>A0A0U3T1Z8</accession>
<dbReference type="AlphaFoldDB" id="A0A0U3T1Z8"/>
<protein>
    <submittedName>
        <fullName evidence="1">Uncharacterized protein</fullName>
    </submittedName>
</protein>
<evidence type="ECO:0000313" key="1">
    <source>
        <dbReference type="EMBL" id="ALW86947.1"/>
    </source>
</evidence>
<dbReference type="KEGG" id="hyg:AUC43_18805"/>
<sequence length="61" mass="6874">MNARRIQVNSTRRIVQITGSSKMAGTIQFYRKLFLRTVKIKNKLTNAVLAAEFTASKLAAF</sequence>
<name>A0A0U3T1Z8_9BACT</name>
<organism evidence="1 2">
    <name type="scientific">Hymenobacter sedentarius</name>
    <dbReference type="NCBI Taxonomy" id="1411621"/>
    <lineage>
        <taxon>Bacteria</taxon>
        <taxon>Pseudomonadati</taxon>
        <taxon>Bacteroidota</taxon>
        <taxon>Cytophagia</taxon>
        <taxon>Cytophagales</taxon>
        <taxon>Hymenobacteraceae</taxon>
        <taxon>Hymenobacter</taxon>
    </lineage>
</organism>
<reference evidence="1 2" key="1">
    <citation type="submission" date="2015-12" db="EMBL/GenBank/DDBJ databases">
        <authorList>
            <person name="Shamseldin A."/>
            <person name="Moawad H."/>
            <person name="Abd El-Rahim W.M."/>
            <person name="Sadowsky M.J."/>
        </authorList>
    </citation>
    <scope>NUCLEOTIDE SEQUENCE [LARGE SCALE GENOMIC DNA]</scope>
    <source>
        <strain evidence="1 2">DG5B</strain>
    </source>
</reference>
<proteinExistence type="predicted"/>
<keyword evidence="2" id="KW-1185">Reference proteome</keyword>
<gene>
    <name evidence="1" type="ORF">AUC43_18805</name>
</gene>
<dbReference type="Proteomes" id="UP000059542">
    <property type="component" value="Chromosome"/>
</dbReference>
<evidence type="ECO:0000313" key="2">
    <source>
        <dbReference type="Proteomes" id="UP000059542"/>
    </source>
</evidence>